<keyword evidence="1" id="KW-1133">Transmembrane helix</keyword>
<dbReference type="AlphaFoldDB" id="A0A640KDF7"/>
<dbReference type="PANTHER" id="PTHR20948">
    <property type="entry name" value="TRANSMEMBRANE PROTEIN 164"/>
    <property type="match status" value="1"/>
</dbReference>
<dbReference type="VEuPathDB" id="TriTrypDB:LtaPh_1513300"/>
<feature type="transmembrane region" description="Helical" evidence="1">
    <location>
        <begin position="180"/>
        <end position="199"/>
    </location>
</feature>
<feature type="transmembrane region" description="Helical" evidence="1">
    <location>
        <begin position="257"/>
        <end position="278"/>
    </location>
</feature>
<feature type="transmembrane region" description="Helical" evidence="1">
    <location>
        <begin position="45"/>
        <end position="62"/>
    </location>
</feature>
<accession>A0A640KDF7</accession>
<gene>
    <name evidence="2" type="ORF">LtaPh_1513300</name>
</gene>
<dbReference type="EMBL" id="BLBS01000019">
    <property type="protein sequence ID" value="GET87328.1"/>
    <property type="molecule type" value="Genomic_DNA"/>
</dbReference>
<organism evidence="2 3">
    <name type="scientific">Leishmania tarentolae</name>
    <name type="common">Sauroleishmania tarentolae</name>
    <dbReference type="NCBI Taxonomy" id="5689"/>
    <lineage>
        <taxon>Eukaryota</taxon>
        <taxon>Discoba</taxon>
        <taxon>Euglenozoa</taxon>
        <taxon>Kinetoplastea</taxon>
        <taxon>Metakinetoplastina</taxon>
        <taxon>Trypanosomatida</taxon>
        <taxon>Trypanosomatidae</taxon>
        <taxon>Leishmaniinae</taxon>
        <taxon>Leishmania</taxon>
        <taxon>lizard Leishmania</taxon>
    </lineage>
</organism>
<dbReference type="OrthoDB" id="17328at2759"/>
<evidence type="ECO:0000256" key="1">
    <source>
        <dbReference type="SAM" id="Phobius"/>
    </source>
</evidence>
<evidence type="ECO:0000313" key="2">
    <source>
        <dbReference type="EMBL" id="GET87328.1"/>
    </source>
</evidence>
<protein>
    <recommendedName>
        <fullName evidence="4">Transmembrane protein</fullName>
    </recommendedName>
</protein>
<dbReference type="Pfam" id="PF14808">
    <property type="entry name" value="TMEM164"/>
    <property type="match status" value="1"/>
</dbReference>
<keyword evidence="1" id="KW-0472">Membrane</keyword>
<dbReference type="Proteomes" id="UP000419144">
    <property type="component" value="Unassembled WGS sequence"/>
</dbReference>
<feature type="transmembrane region" description="Helical" evidence="1">
    <location>
        <begin position="149"/>
        <end position="168"/>
    </location>
</feature>
<feature type="transmembrane region" description="Helical" evidence="1">
    <location>
        <begin position="211"/>
        <end position="237"/>
    </location>
</feature>
<comment type="caution">
    <text evidence="2">The sequence shown here is derived from an EMBL/GenBank/DDBJ whole genome shotgun (WGS) entry which is preliminary data.</text>
</comment>
<feature type="transmembrane region" description="Helical" evidence="1">
    <location>
        <begin position="116"/>
        <end position="137"/>
    </location>
</feature>
<dbReference type="InterPro" id="IPR026508">
    <property type="entry name" value="TMEM164"/>
</dbReference>
<name>A0A640KDF7_LEITA</name>
<sequence>MDAKVVAWCDYVVPDVVADIFTMMGDNTGMRWGVMPSHQYWFQPPKLHLVLSAVALLFCTVLHRQSRGFRSAAISRLGITGVGRSLKCPINRLIAYILIVCLAAQGFIKASRPKPFVQLGWLLMPCHIFTGMWIYIFMCDRPHQYGRGCYLASLLVDWVWCPLGALVQPDWNDHQYPWEGSIFFLHHGLLILLPLYFAIRYDTLRIDWAHLYHLTWVPMLVNFAFLAPCGLFLGLNVNYQLAPPRLGNRAPALLTSTLYRPALVPVFVALSIVVNVAVRMLGKAIGKLFLSAQKLTKLD</sequence>
<feature type="transmembrane region" description="Helical" evidence="1">
    <location>
        <begin position="93"/>
        <end position="110"/>
    </location>
</feature>
<evidence type="ECO:0008006" key="4">
    <source>
        <dbReference type="Google" id="ProtNLM"/>
    </source>
</evidence>
<keyword evidence="1" id="KW-0812">Transmembrane</keyword>
<keyword evidence="3" id="KW-1185">Reference proteome</keyword>
<dbReference type="PANTHER" id="PTHR20948:SF2">
    <property type="entry name" value="TRANSMEMBRANE PROTEIN 164"/>
    <property type="match status" value="1"/>
</dbReference>
<proteinExistence type="predicted"/>
<evidence type="ECO:0000313" key="3">
    <source>
        <dbReference type="Proteomes" id="UP000419144"/>
    </source>
</evidence>
<reference evidence="2" key="1">
    <citation type="submission" date="2019-11" db="EMBL/GenBank/DDBJ databases">
        <title>Leishmania tarentolae CDS.</title>
        <authorList>
            <person name="Goto Y."/>
            <person name="Yamagishi J."/>
        </authorList>
    </citation>
    <scope>NUCLEOTIDE SEQUENCE [LARGE SCALE GENOMIC DNA]</scope>
    <source>
        <strain evidence="2">Parrot Tar II</strain>
    </source>
</reference>